<accession>A0A1T5JGK7</accession>
<dbReference type="Proteomes" id="UP000190961">
    <property type="component" value="Unassembled WGS sequence"/>
</dbReference>
<name>A0A1T5JGK7_9BACT</name>
<organism evidence="1 2">
    <name type="scientific">Ohtaekwangia koreensis</name>
    <dbReference type="NCBI Taxonomy" id="688867"/>
    <lineage>
        <taxon>Bacteria</taxon>
        <taxon>Pseudomonadati</taxon>
        <taxon>Bacteroidota</taxon>
        <taxon>Cytophagia</taxon>
        <taxon>Cytophagales</taxon>
        <taxon>Fulvivirgaceae</taxon>
        <taxon>Ohtaekwangia</taxon>
    </lineage>
</organism>
<dbReference type="SUPFAM" id="SSF48452">
    <property type="entry name" value="TPR-like"/>
    <property type="match status" value="1"/>
</dbReference>
<dbReference type="STRING" id="688867.SAMN05660236_1096"/>
<dbReference type="InterPro" id="IPR011990">
    <property type="entry name" value="TPR-like_helical_dom_sf"/>
</dbReference>
<reference evidence="1 2" key="1">
    <citation type="submission" date="2017-02" db="EMBL/GenBank/DDBJ databases">
        <authorList>
            <person name="Peterson S.W."/>
        </authorList>
    </citation>
    <scope>NUCLEOTIDE SEQUENCE [LARGE SCALE GENOMIC DNA]</scope>
    <source>
        <strain evidence="1 2">DSM 25262</strain>
    </source>
</reference>
<dbReference type="Pfam" id="PF12771">
    <property type="entry name" value="SusD-like_2"/>
    <property type="match status" value="1"/>
</dbReference>
<sequence length="536" mass="57780">MKKLYIYLGFTLVISLASCTKDFDELNTDPTKSSPANFDANYFLSTSEWNYLDGTMGYNGPTLFQSGWVQIWASTSSGGANYYTNMDKYVSSGSTNDYMGRSWNSCYRSASLAKEMVNLTNEDANLINVNAIGRIMIVLNIQYITDMYGDCPYSEALLAKSGTTLPVYDTQQELYTALLTDLDAAISSLDETKAIPSADLIYAGNIAKWKKFGYSLMLRMAMRLTKADLATAKTYAEKASAGGTFASAADDAYIICDNANGYRNDYARDITTAADFYQLRWSKTFIDYLAVNEDPRLGVIAEVSQAGLTANQTVGLAGDSDPDIQLGLPNGYDLNGGSTDISTSPGYPGGTGAGDNFTPIGKYSRPKTTIYGNLNGPVFILTYAQTELLLAEAAVRDFSVGATAATHYSNGVAGALLSLAPFGADATISSATATAFAAASPLDVSTTDNSLKMINEQYWATAGSQLNFTDAWNNWKRSGYPVLTPVVYTSNFSGGVIPRRQPYPTTEATLNGVNYKIAVGALTGGDTWSSKVWWDQ</sequence>
<dbReference type="AlphaFoldDB" id="A0A1T5JGK7"/>
<dbReference type="OrthoDB" id="843771at2"/>
<evidence type="ECO:0000313" key="1">
    <source>
        <dbReference type="EMBL" id="SKC50737.1"/>
    </source>
</evidence>
<evidence type="ECO:0000313" key="2">
    <source>
        <dbReference type="Proteomes" id="UP000190961"/>
    </source>
</evidence>
<keyword evidence="2" id="KW-1185">Reference proteome</keyword>
<protein>
    <submittedName>
        <fullName evidence="1">Starch-binding associating with outer membrane</fullName>
    </submittedName>
</protein>
<dbReference type="InterPro" id="IPR041662">
    <property type="entry name" value="SusD-like_2"/>
</dbReference>
<gene>
    <name evidence="1" type="ORF">SAMN05660236_1096</name>
</gene>
<dbReference type="PROSITE" id="PS51257">
    <property type="entry name" value="PROKAR_LIPOPROTEIN"/>
    <property type="match status" value="1"/>
</dbReference>
<proteinExistence type="predicted"/>
<dbReference type="RefSeq" id="WP_079685663.1">
    <property type="nucleotide sequence ID" value="NZ_FUZU01000001.1"/>
</dbReference>
<dbReference type="Gene3D" id="1.25.40.390">
    <property type="match status" value="1"/>
</dbReference>
<dbReference type="EMBL" id="FUZU01000001">
    <property type="protein sequence ID" value="SKC50737.1"/>
    <property type="molecule type" value="Genomic_DNA"/>
</dbReference>